<evidence type="ECO:0000256" key="1">
    <source>
        <dbReference type="ARBA" id="ARBA00005290"/>
    </source>
</evidence>
<dbReference type="PANTHER" id="PTHR21231:SF7">
    <property type="entry name" value="GPN-LOOP GTPASE 3"/>
    <property type="match status" value="1"/>
</dbReference>
<proteinExistence type="inferred from homology"/>
<accession>A0ABQ8FQD9</accession>
<keyword evidence="7" id="KW-1185">Reference proteome</keyword>
<name>A0ABQ8FQD9_9FUNG</name>
<dbReference type="PANTHER" id="PTHR21231">
    <property type="entry name" value="XPA-BINDING PROTEIN 1-RELATED"/>
    <property type="match status" value="1"/>
</dbReference>
<protein>
    <recommendedName>
        <fullName evidence="2">GPN-loop GTPase 3</fullName>
    </recommendedName>
</protein>
<comment type="caution">
    <text evidence="6">The sequence shown here is derived from an EMBL/GenBank/DDBJ whole genome shotgun (WGS) entry which is preliminary data.</text>
</comment>
<keyword evidence="5" id="KW-0342">GTP-binding</keyword>
<dbReference type="InterPro" id="IPR027417">
    <property type="entry name" value="P-loop_NTPase"/>
</dbReference>
<gene>
    <name evidence="6" type="ORF">BASA50_002110</name>
</gene>
<sequence>MGKICQLVMGPAGSGKSTYCRTMMTHSQTIKRNFHLVNLDPAAEHFEYEPTVDIRELISLDEVVEELKFGPNGGLIYCMEFLIENLDWFESELQDYDDDYLIIDCPGQIELYTHFTIMRQISDMLQRLDYRVCGVYILDSQFIQDSTKFFAGIMSAMSAMLQLEIPHVNVLSKMDLVAKTKTHAELERFFDVDSSLLLEDANSVTRPKFHNLNKALVRLIDEYSMVNLLPLNIKDEDSISNILEHIDHAVQYGEDMEPKEPKDEEFDEQGGYGGTMAEPTEAGASIATTEVTTDADTTTTLATVVESGNSVELDEPALKDINENSGYVVSGIQEDPHTELLLTIQEPHQHPPPHQLLLQETLESPDDSKLDLGVNSTTPDSIMRSTHRNDMDHCTADFGQNIYQEQEYTEVGLEGQSLLNDGMSKLALIQPSYSPSRLDSLHESDSYVADKASAPFDIPEQQLQPRQKYPQQLPVILPAAMDALVDPVVVMTSPSQKQHKAQEQCISQDPDWTLFSQPHEEPLYQRQSMTVSGEMQEWIPDYSTV</sequence>
<dbReference type="Proteomes" id="UP001648503">
    <property type="component" value="Unassembled WGS sequence"/>
</dbReference>
<evidence type="ECO:0000256" key="3">
    <source>
        <dbReference type="ARBA" id="ARBA00022741"/>
    </source>
</evidence>
<dbReference type="InterPro" id="IPR030228">
    <property type="entry name" value="Gpn3"/>
</dbReference>
<dbReference type="CDD" id="cd17872">
    <property type="entry name" value="GPN3"/>
    <property type="match status" value="1"/>
</dbReference>
<dbReference type="SUPFAM" id="SSF52540">
    <property type="entry name" value="P-loop containing nucleoside triphosphate hydrolases"/>
    <property type="match status" value="1"/>
</dbReference>
<evidence type="ECO:0000256" key="5">
    <source>
        <dbReference type="ARBA" id="ARBA00023134"/>
    </source>
</evidence>
<keyword evidence="4" id="KW-0378">Hydrolase</keyword>
<evidence type="ECO:0000313" key="6">
    <source>
        <dbReference type="EMBL" id="KAH6600727.1"/>
    </source>
</evidence>
<reference evidence="6 7" key="1">
    <citation type="submission" date="2021-02" db="EMBL/GenBank/DDBJ databases">
        <title>Variation within the Batrachochytrium salamandrivorans European outbreak.</title>
        <authorList>
            <person name="Kelly M."/>
            <person name="Pasmans F."/>
            <person name="Shea T.P."/>
            <person name="Munoz J.F."/>
            <person name="Carranza S."/>
            <person name="Cuomo C.A."/>
            <person name="Martel A."/>
        </authorList>
    </citation>
    <scope>NUCLEOTIDE SEQUENCE [LARGE SCALE GENOMIC DNA]</scope>
    <source>
        <strain evidence="6 7">AMFP18/2</strain>
    </source>
</reference>
<dbReference type="Pfam" id="PF03029">
    <property type="entry name" value="ATP_bind_1"/>
    <property type="match status" value="1"/>
</dbReference>
<evidence type="ECO:0000256" key="2">
    <source>
        <dbReference type="ARBA" id="ARBA00014587"/>
    </source>
</evidence>
<evidence type="ECO:0000313" key="7">
    <source>
        <dbReference type="Proteomes" id="UP001648503"/>
    </source>
</evidence>
<dbReference type="EMBL" id="JAFCIX010000028">
    <property type="protein sequence ID" value="KAH6600727.1"/>
    <property type="molecule type" value="Genomic_DNA"/>
</dbReference>
<dbReference type="Gene3D" id="3.40.50.300">
    <property type="entry name" value="P-loop containing nucleotide triphosphate hydrolases"/>
    <property type="match status" value="1"/>
</dbReference>
<comment type="similarity">
    <text evidence="1">Belongs to the GPN-loop GTPase family.</text>
</comment>
<evidence type="ECO:0000256" key="4">
    <source>
        <dbReference type="ARBA" id="ARBA00022801"/>
    </source>
</evidence>
<organism evidence="6 7">
    <name type="scientific">Batrachochytrium salamandrivorans</name>
    <dbReference type="NCBI Taxonomy" id="1357716"/>
    <lineage>
        <taxon>Eukaryota</taxon>
        <taxon>Fungi</taxon>
        <taxon>Fungi incertae sedis</taxon>
        <taxon>Chytridiomycota</taxon>
        <taxon>Chytridiomycota incertae sedis</taxon>
        <taxon>Chytridiomycetes</taxon>
        <taxon>Rhizophydiales</taxon>
        <taxon>Rhizophydiales incertae sedis</taxon>
        <taxon>Batrachochytrium</taxon>
    </lineage>
</organism>
<keyword evidence="3" id="KW-0547">Nucleotide-binding</keyword>
<dbReference type="InterPro" id="IPR004130">
    <property type="entry name" value="Gpn"/>
</dbReference>